<feature type="compositionally biased region" description="Low complexity" evidence="1">
    <location>
        <begin position="222"/>
        <end position="231"/>
    </location>
</feature>
<protein>
    <recommendedName>
        <fullName evidence="2">SRR1-like domain-containing protein</fullName>
    </recommendedName>
</protein>
<dbReference type="Pfam" id="PF07985">
    <property type="entry name" value="SRR1"/>
    <property type="match status" value="1"/>
</dbReference>
<name>A0ABQ5SEV6_9CHLO</name>
<feature type="domain" description="SRR1-like" evidence="2">
    <location>
        <begin position="487"/>
        <end position="528"/>
    </location>
</feature>
<organism evidence="3 4">
    <name type="scientific">Volvox africanus</name>
    <dbReference type="NCBI Taxonomy" id="51714"/>
    <lineage>
        <taxon>Eukaryota</taxon>
        <taxon>Viridiplantae</taxon>
        <taxon>Chlorophyta</taxon>
        <taxon>core chlorophytes</taxon>
        <taxon>Chlorophyceae</taxon>
        <taxon>CS clade</taxon>
        <taxon>Chlamydomonadales</taxon>
        <taxon>Volvocaceae</taxon>
        <taxon>Volvox</taxon>
    </lineage>
</organism>
<feature type="region of interest" description="Disordered" evidence="1">
    <location>
        <begin position="181"/>
        <end position="204"/>
    </location>
</feature>
<feature type="region of interest" description="Disordered" evidence="1">
    <location>
        <begin position="337"/>
        <end position="370"/>
    </location>
</feature>
<gene>
    <name evidence="3" type="ORF">VaNZ11_012530</name>
</gene>
<proteinExistence type="predicted"/>
<dbReference type="EMBL" id="BSDZ01000079">
    <property type="protein sequence ID" value="GLI68186.1"/>
    <property type="molecule type" value="Genomic_DNA"/>
</dbReference>
<evidence type="ECO:0000313" key="4">
    <source>
        <dbReference type="Proteomes" id="UP001165090"/>
    </source>
</evidence>
<evidence type="ECO:0000256" key="1">
    <source>
        <dbReference type="SAM" id="MobiDB-lite"/>
    </source>
</evidence>
<feature type="compositionally biased region" description="Polar residues" evidence="1">
    <location>
        <begin position="247"/>
        <end position="264"/>
    </location>
</feature>
<sequence length="618" mass="63808">MRNPHPNQSLSSRSESQHVFRGLPAVSPAPSLPFLTCLAFHHGASRCRNQPRLTLFGAAQSNHGTAPPNASPANRTLYGSRSAIGQQFLRLLLDAPDVSLPQTPVCPASDVAAAPCLAATAGTESEVPAPGARYTAAVATSTACLDRVASLVREVAALMASHRDMATLRYVMEACQARANTASAGSSMGGTGSATKPFGRSSGGGSVSQFVPMFPNMPVSGAPVASRAPSATSPPPPQTSPAARDPSNSSSTEMAASTAGTASQGDELCNGVLVRDRNWDWQQVRRVVVVGLGSLASYQAALRSGRQTERESSRAASRLYQLALSLVLASPSTLQALGDQQARPSASAAKPDSAVKAGGQEPTHSTGAQAAAINSAATTVPKFCPPVADGGRLPHPVIERVLYCDPEYLEWDIRLIENLWHSPANNGFDPPLQTAALRDTGKWKEPLRSQGQMDATAEEAQPMQQLAAATIATAAATAAPPATLIAYTPTLFYAPCCPRELYDEIVRRNFAAGTLHNVALVGNSLRAQAETALLLRAFGGGGGIGGGAGMAGLASAGIGGRFGALSSGAGQGQERDGQGQLMTGEEAFVELVACGRVVEALLPDFAAHGVAIALHLFL</sequence>
<reference evidence="3 4" key="1">
    <citation type="journal article" date="2023" name="IScience">
        <title>Expanded male sex-determining region conserved during the evolution of homothallism in the green alga Volvox.</title>
        <authorList>
            <person name="Yamamoto K."/>
            <person name="Matsuzaki R."/>
            <person name="Mahakham W."/>
            <person name="Heman W."/>
            <person name="Sekimoto H."/>
            <person name="Kawachi M."/>
            <person name="Minakuchi Y."/>
            <person name="Toyoda A."/>
            <person name="Nozaki H."/>
        </authorList>
    </citation>
    <scope>NUCLEOTIDE SEQUENCE [LARGE SCALE GENOMIC DNA]</scope>
    <source>
        <strain evidence="3 4">NIES-4468</strain>
    </source>
</reference>
<dbReference type="Proteomes" id="UP001165090">
    <property type="component" value="Unassembled WGS sequence"/>
</dbReference>
<evidence type="ECO:0000259" key="2">
    <source>
        <dbReference type="Pfam" id="PF07985"/>
    </source>
</evidence>
<comment type="caution">
    <text evidence="3">The sequence shown here is derived from an EMBL/GenBank/DDBJ whole genome shotgun (WGS) entry which is preliminary data.</text>
</comment>
<feature type="region of interest" description="Disordered" evidence="1">
    <location>
        <begin position="221"/>
        <end position="264"/>
    </location>
</feature>
<dbReference type="InterPro" id="IPR012942">
    <property type="entry name" value="SRR1-like"/>
</dbReference>
<evidence type="ECO:0000313" key="3">
    <source>
        <dbReference type="EMBL" id="GLI68186.1"/>
    </source>
</evidence>
<keyword evidence="4" id="KW-1185">Reference proteome</keyword>
<accession>A0ABQ5SEV6</accession>